<gene>
    <name evidence="3" type="ORF">REB14_21300</name>
</gene>
<keyword evidence="4" id="KW-1185">Reference proteome</keyword>
<dbReference type="RefSeq" id="WP_309523237.1">
    <property type="nucleotide sequence ID" value="NZ_JAVIXS010000020.1"/>
</dbReference>
<dbReference type="Gene3D" id="2.40.128.150">
    <property type="entry name" value="Cysteine proteinases"/>
    <property type="match status" value="1"/>
</dbReference>
<evidence type="ECO:0000313" key="4">
    <source>
        <dbReference type="Proteomes" id="UP001260959"/>
    </source>
</evidence>
<name>A0ABU1EA73_9FLAO</name>
<dbReference type="PANTHER" id="PTHR11786:SF0">
    <property type="entry name" value="ARYLAMINE N-ACETYLTRANSFERASE 4-RELATED"/>
    <property type="match status" value="1"/>
</dbReference>
<dbReference type="Pfam" id="PF00797">
    <property type="entry name" value="Acetyltransf_2"/>
    <property type="match status" value="1"/>
</dbReference>
<reference evidence="3 4" key="1">
    <citation type="submission" date="2023-08" db="EMBL/GenBank/DDBJ databases">
        <authorList>
            <person name="Maltman C."/>
        </authorList>
    </citation>
    <scope>NUCLEOTIDE SEQUENCE [LARGE SCALE GENOMIC DNA]</scope>
    <source>
        <strain evidence="3 4">ES2</strain>
    </source>
</reference>
<dbReference type="SUPFAM" id="SSF54001">
    <property type="entry name" value="Cysteine proteinases"/>
    <property type="match status" value="1"/>
</dbReference>
<sequence length="267" mass="31162">MNTADLEKYFERIHFPGTPELSMETLKRIHQLHPKYIPFENIDSYTGKVPSLNADDVFRKIVIESRGGYCYEQNLLLSEVLKTLGFNVKLQLGRVVWGRQEDSIAAQTHLLLIVDFDGDQYVVDCGFGTATLTAPVLLNKIEQQQTPNGIFKVSHKEETYTLWMWKEKWLPVYRFIPEYVEPVDLDISNWYLSTHPDSHFKNRLILSKVDENARYTYTDHMLNIRSDDGEKESIRIENDVQLYEILINTFGLQENAVEALKSKVRIW</sequence>
<comment type="similarity">
    <text evidence="1 2">Belongs to the arylamine N-acetyltransferase family.</text>
</comment>
<evidence type="ECO:0000256" key="2">
    <source>
        <dbReference type="RuleBase" id="RU003452"/>
    </source>
</evidence>
<proteinExistence type="inferred from homology"/>
<dbReference type="InterPro" id="IPR038765">
    <property type="entry name" value="Papain-like_cys_pep_sf"/>
</dbReference>
<protein>
    <submittedName>
        <fullName evidence="3">Arylamine N-acetyltransferase</fullName>
    </submittedName>
</protein>
<evidence type="ECO:0000313" key="3">
    <source>
        <dbReference type="EMBL" id="MDR4954725.1"/>
    </source>
</evidence>
<dbReference type="EMBL" id="JAVIXS010000020">
    <property type="protein sequence ID" value="MDR4954725.1"/>
    <property type="molecule type" value="Genomic_DNA"/>
</dbReference>
<organism evidence="3 4">
    <name type="scientific">Chryseobacterium metallicongregator</name>
    <dbReference type="NCBI Taxonomy" id="3073042"/>
    <lineage>
        <taxon>Bacteria</taxon>
        <taxon>Pseudomonadati</taxon>
        <taxon>Bacteroidota</taxon>
        <taxon>Flavobacteriia</taxon>
        <taxon>Flavobacteriales</taxon>
        <taxon>Weeksellaceae</taxon>
        <taxon>Chryseobacterium group</taxon>
        <taxon>Chryseobacterium</taxon>
    </lineage>
</organism>
<dbReference type="PANTHER" id="PTHR11786">
    <property type="entry name" value="N-HYDROXYARYLAMINE O-ACETYLTRANSFERASE"/>
    <property type="match status" value="1"/>
</dbReference>
<dbReference type="Proteomes" id="UP001260959">
    <property type="component" value="Unassembled WGS sequence"/>
</dbReference>
<dbReference type="InterPro" id="IPR001447">
    <property type="entry name" value="Arylamine_N-AcTrfase"/>
</dbReference>
<comment type="caution">
    <text evidence="3">The sequence shown here is derived from an EMBL/GenBank/DDBJ whole genome shotgun (WGS) entry which is preliminary data.</text>
</comment>
<dbReference type="PRINTS" id="PR01543">
    <property type="entry name" value="ANATRNSFRASE"/>
</dbReference>
<dbReference type="Gene3D" id="3.30.2140.10">
    <property type="entry name" value="Arylamine N-acetyltransferase"/>
    <property type="match status" value="1"/>
</dbReference>
<evidence type="ECO:0000256" key="1">
    <source>
        <dbReference type="ARBA" id="ARBA00006547"/>
    </source>
</evidence>
<accession>A0ABU1EA73</accession>